<dbReference type="OrthoDB" id="2953266at2759"/>
<dbReference type="EMBL" id="KN837451">
    <property type="protein sequence ID" value="KIJ24866.1"/>
    <property type="molecule type" value="Genomic_DNA"/>
</dbReference>
<protein>
    <submittedName>
        <fullName evidence="2">Uncharacterized protein</fullName>
    </submittedName>
</protein>
<dbReference type="AlphaFoldDB" id="A0A0C9UHJ0"/>
<proteinExistence type="predicted"/>
<dbReference type="InterPro" id="IPR059179">
    <property type="entry name" value="MLKL-like_MCAfunc"/>
</dbReference>
<dbReference type="CDD" id="cd21037">
    <property type="entry name" value="MLKL_NTD"/>
    <property type="match status" value="1"/>
</dbReference>
<dbReference type="Gene3D" id="1.20.930.20">
    <property type="entry name" value="Adaptor protein Cbl, N-terminal domain"/>
    <property type="match status" value="1"/>
</dbReference>
<sequence>MPLISFRRRKQTPNQPQTDWLDNAAFVVKLASATGELLPFPYLKGAAALVSTLLEPIQQMQQNKEDYQALTISVTNILQTLHKEILQDLQGRSCSERLEEQCLNLYTCLQRISGEIQEPMRVTNVSGYRQFLTTGRIKTRLTSYEKEMDGLWKIFMISNVHRPLSQFRNILLGDVEIIEVFSRTNGSFEYGQIAARQEAYEYIADNLVAPNCFMVDAYFPVNKASIRYFNTLGGYLLVGYVNIADGRVIFALGSLHDLRMDLPKLDDYYSFINYPKQITERGWSIEAALSMTQQAETNLPTSVGCTTQQLLWAFYVYGFSWHFHLATGPHKSTKYPQADEIYNFVPPQSIQNDTLEMYWSMDATGTEKLTALDMASFGLMEDSLEVIRKMWLCSVPEDQYQHICEIHKNLGIDPESNEAAHMFGFPLYTFPDELGESEDCNDTDDSDYATADEGDSTIGAHESGL</sequence>
<dbReference type="HOGENOM" id="CLU_047043_0_0_1"/>
<evidence type="ECO:0000256" key="1">
    <source>
        <dbReference type="SAM" id="MobiDB-lite"/>
    </source>
</evidence>
<dbReference type="GO" id="GO:0007166">
    <property type="term" value="P:cell surface receptor signaling pathway"/>
    <property type="evidence" value="ECO:0007669"/>
    <property type="project" value="InterPro"/>
</dbReference>
<name>A0A0C9UHJ0_SPHS4</name>
<dbReference type="Proteomes" id="UP000054279">
    <property type="component" value="Unassembled WGS sequence"/>
</dbReference>
<evidence type="ECO:0000313" key="3">
    <source>
        <dbReference type="Proteomes" id="UP000054279"/>
    </source>
</evidence>
<dbReference type="InterPro" id="IPR036537">
    <property type="entry name" value="Adaptor_Cbl_N_dom_sf"/>
</dbReference>
<evidence type="ECO:0000313" key="2">
    <source>
        <dbReference type="EMBL" id="KIJ24866.1"/>
    </source>
</evidence>
<feature type="region of interest" description="Disordered" evidence="1">
    <location>
        <begin position="434"/>
        <end position="465"/>
    </location>
</feature>
<gene>
    <name evidence="2" type="ORF">M422DRAFT_274260</name>
</gene>
<feature type="compositionally biased region" description="Acidic residues" evidence="1">
    <location>
        <begin position="434"/>
        <end position="455"/>
    </location>
</feature>
<organism evidence="2 3">
    <name type="scientific">Sphaerobolus stellatus (strain SS14)</name>
    <dbReference type="NCBI Taxonomy" id="990650"/>
    <lineage>
        <taxon>Eukaryota</taxon>
        <taxon>Fungi</taxon>
        <taxon>Dikarya</taxon>
        <taxon>Basidiomycota</taxon>
        <taxon>Agaricomycotina</taxon>
        <taxon>Agaricomycetes</taxon>
        <taxon>Phallomycetidae</taxon>
        <taxon>Geastrales</taxon>
        <taxon>Sphaerobolaceae</taxon>
        <taxon>Sphaerobolus</taxon>
    </lineage>
</organism>
<accession>A0A0C9UHJ0</accession>
<reference evidence="2 3" key="1">
    <citation type="submission" date="2014-06" db="EMBL/GenBank/DDBJ databases">
        <title>Evolutionary Origins and Diversification of the Mycorrhizal Mutualists.</title>
        <authorList>
            <consortium name="DOE Joint Genome Institute"/>
            <consortium name="Mycorrhizal Genomics Consortium"/>
            <person name="Kohler A."/>
            <person name="Kuo A."/>
            <person name="Nagy L.G."/>
            <person name="Floudas D."/>
            <person name="Copeland A."/>
            <person name="Barry K.W."/>
            <person name="Cichocki N."/>
            <person name="Veneault-Fourrey C."/>
            <person name="LaButti K."/>
            <person name="Lindquist E.A."/>
            <person name="Lipzen A."/>
            <person name="Lundell T."/>
            <person name="Morin E."/>
            <person name="Murat C."/>
            <person name="Riley R."/>
            <person name="Ohm R."/>
            <person name="Sun H."/>
            <person name="Tunlid A."/>
            <person name="Henrissat B."/>
            <person name="Grigoriev I.V."/>
            <person name="Hibbett D.S."/>
            <person name="Martin F."/>
        </authorList>
    </citation>
    <scope>NUCLEOTIDE SEQUENCE [LARGE SCALE GENOMIC DNA]</scope>
    <source>
        <strain evidence="2 3">SS14</strain>
    </source>
</reference>
<keyword evidence="3" id="KW-1185">Reference proteome</keyword>